<comment type="caution">
    <text evidence="1">The sequence shown here is derived from an EMBL/GenBank/DDBJ whole genome shotgun (WGS) entry which is preliminary data.</text>
</comment>
<sequence length="333" mass="38012">MGNDDPSNDFDDYEKDFESAVLLIEDIKRRCDAKNIKYSDKSSKEDFDIDVRIHFPAGRDTKDIVLYDLDDIKTFHSINFEDYTLVGNYAAIVSYGSDIIEAVITAPSSTVGAYRVIRKNLGLFPQSSLNRGVVLESDSSDGIIIKLKKTSVEVRTLTQPDNLGISIEISNSGVKTNQQAIDILKKYSDSLFFAIDVQRNIYLSLVRRQQKRKYARPQEHEVPLEFPRSFYEGAPIDLFWYARSAARMPLLQFLAYYQSIEFYYPVFYNADVGRRVKSILKNPSFRLDNESDIARVVAVIKSNGKGFASEKDQLKATLKECVDLQRNLTHFTV</sequence>
<dbReference type="RefSeq" id="WP_161015387.1">
    <property type="nucleotide sequence ID" value="NZ_WWCK01000005.1"/>
</dbReference>
<reference evidence="1 2" key="1">
    <citation type="submission" date="2019-12" db="EMBL/GenBank/DDBJ databases">
        <title>Novel species isolated from a subtropical stream in China.</title>
        <authorList>
            <person name="Lu H."/>
        </authorList>
    </citation>
    <scope>NUCLEOTIDE SEQUENCE [LARGE SCALE GENOMIC DNA]</scope>
    <source>
        <strain evidence="1 2">FT55W</strain>
    </source>
</reference>
<dbReference type="EMBL" id="WWCK01000005">
    <property type="protein sequence ID" value="MYM68860.1"/>
    <property type="molecule type" value="Genomic_DNA"/>
</dbReference>
<keyword evidence="2" id="KW-1185">Reference proteome</keyword>
<gene>
    <name evidence="1" type="ORF">GTP45_18755</name>
</gene>
<dbReference type="Proteomes" id="UP000450012">
    <property type="component" value="Unassembled WGS sequence"/>
</dbReference>
<organism evidence="1 2">
    <name type="scientific">Duganella rivi</name>
    <dbReference type="NCBI Taxonomy" id="2666083"/>
    <lineage>
        <taxon>Bacteria</taxon>
        <taxon>Pseudomonadati</taxon>
        <taxon>Pseudomonadota</taxon>
        <taxon>Betaproteobacteria</taxon>
        <taxon>Burkholderiales</taxon>
        <taxon>Oxalobacteraceae</taxon>
        <taxon>Telluria group</taxon>
        <taxon>Duganella</taxon>
    </lineage>
</organism>
<evidence type="ECO:0000313" key="1">
    <source>
        <dbReference type="EMBL" id="MYM68860.1"/>
    </source>
</evidence>
<proteinExistence type="predicted"/>
<name>A0A7X4KD51_9BURK</name>
<evidence type="ECO:0000313" key="2">
    <source>
        <dbReference type="Proteomes" id="UP000450012"/>
    </source>
</evidence>
<protein>
    <submittedName>
        <fullName evidence="1">Uncharacterized protein</fullName>
    </submittedName>
</protein>
<dbReference type="AlphaFoldDB" id="A0A7X4KD51"/>
<accession>A0A7X4KD51</accession>